<keyword evidence="6" id="KW-0131">Cell cycle</keyword>
<comment type="function">
    <text evidence="7">Activator of cell division through the inhibition of FtsZ GTPase activity, therefore promoting FtsZ assembly into bundles of protofilaments necessary for the formation of the division Z ring. It is recruited early at mid-cell but it is not essential for cell division.</text>
</comment>
<keyword evidence="5" id="KW-0717">Septation</keyword>
<comment type="subunit">
    <text evidence="8">Homodimer. Interacts with FtsZ.</text>
</comment>
<evidence type="ECO:0000256" key="2">
    <source>
        <dbReference type="ARBA" id="ARBA00015195"/>
    </source>
</evidence>
<dbReference type="PANTHER" id="PTHR34981">
    <property type="entry name" value="CELL DIVISION PROTEIN ZAPA"/>
    <property type="match status" value="1"/>
</dbReference>
<evidence type="ECO:0000256" key="6">
    <source>
        <dbReference type="ARBA" id="ARBA00023306"/>
    </source>
</evidence>
<dbReference type="GO" id="GO:0030428">
    <property type="term" value="C:cell septum"/>
    <property type="evidence" value="ECO:0007669"/>
    <property type="project" value="TreeGrafter"/>
</dbReference>
<name>A0A3S2WP40_9PROT</name>
<evidence type="ECO:0000313" key="11">
    <source>
        <dbReference type="EMBL" id="RVU33773.1"/>
    </source>
</evidence>
<dbReference type="PANTHER" id="PTHR34981:SF1">
    <property type="entry name" value="CELL DIVISION PROTEIN ZAPA"/>
    <property type="match status" value="1"/>
</dbReference>
<organism evidence="11 12">
    <name type="scientific">Hwanghaeella grinnelliae</name>
    <dbReference type="NCBI Taxonomy" id="2500179"/>
    <lineage>
        <taxon>Bacteria</taxon>
        <taxon>Pseudomonadati</taxon>
        <taxon>Pseudomonadota</taxon>
        <taxon>Alphaproteobacteria</taxon>
        <taxon>Rhodospirillales</taxon>
        <taxon>Rhodospirillaceae</taxon>
        <taxon>Hwanghaeella</taxon>
    </lineage>
</organism>
<dbReference type="Pfam" id="PF05164">
    <property type="entry name" value="ZapA"/>
    <property type="match status" value="1"/>
</dbReference>
<dbReference type="GO" id="GO:0032153">
    <property type="term" value="C:cell division site"/>
    <property type="evidence" value="ECO:0007669"/>
    <property type="project" value="TreeGrafter"/>
</dbReference>
<keyword evidence="4 11" id="KW-0132">Cell division</keyword>
<evidence type="ECO:0000256" key="5">
    <source>
        <dbReference type="ARBA" id="ARBA00023210"/>
    </source>
</evidence>
<evidence type="ECO:0000256" key="3">
    <source>
        <dbReference type="ARBA" id="ARBA00022490"/>
    </source>
</evidence>
<dbReference type="InterPro" id="IPR036192">
    <property type="entry name" value="Cell_div_ZapA-like_sf"/>
</dbReference>
<dbReference type="GO" id="GO:0000917">
    <property type="term" value="P:division septum assembly"/>
    <property type="evidence" value="ECO:0007669"/>
    <property type="project" value="UniProtKB-KW"/>
</dbReference>
<dbReference type="RefSeq" id="WP_127767803.1">
    <property type="nucleotide sequence ID" value="NZ_SADE01000004.1"/>
</dbReference>
<protein>
    <recommendedName>
        <fullName evidence="2">Cell division protein ZapA</fullName>
    </recommendedName>
    <alternativeName>
        <fullName evidence="9">Z ring-associated protein ZapA</fullName>
    </alternativeName>
</protein>
<evidence type="ECO:0000256" key="1">
    <source>
        <dbReference type="ARBA" id="ARBA00004496"/>
    </source>
</evidence>
<dbReference type="Proteomes" id="UP000287447">
    <property type="component" value="Unassembled WGS sequence"/>
</dbReference>
<dbReference type="EMBL" id="SADE01000004">
    <property type="protein sequence ID" value="RVU33773.1"/>
    <property type="molecule type" value="Genomic_DNA"/>
</dbReference>
<dbReference type="AlphaFoldDB" id="A0A3S2WP40"/>
<evidence type="ECO:0000256" key="10">
    <source>
        <dbReference type="SAM" id="Coils"/>
    </source>
</evidence>
<gene>
    <name evidence="11" type="ORF">EOI86_21760</name>
</gene>
<comment type="subcellular location">
    <subcellularLocation>
        <location evidence="1">Cytoplasm</location>
    </subcellularLocation>
</comment>
<dbReference type="GO" id="GO:0000921">
    <property type="term" value="P:septin ring assembly"/>
    <property type="evidence" value="ECO:0007669"/>
    <property type="project" value="TreeGrafter"/>
</dbReference>
<dbReference type="SUPFAM" id="SSF102829">
    <property type="entry name" value="Cell division protein ZapA-like"/>
    <property type="match status" value="1"/>
</dbReference>
<accession>A0A3S2WP40</accession>
<dbReference type="GO" id="GO:0005829">
    <property type="term" value="C:cytosol"/>
    <property type="evidence" value="ECO:0007669"/>
    <property type="project" value="TreeGrafter"/>
</dbReference>
<dbReference type="InterPro" id="IPR042233">
    <property type="entry name" value="Cell_div_ZapA_N"/>
</dbReference>
<reference evidence="12" key="1">
    <citation type="submission" date="2019-01" db="EMBL/GenBank/DDBJ databases">
        <title>Gri0909 isolated from a small marine red alga.</title>
        <authorList>
            <person name="Kim J."/>
            <person name="Jeong S.E."/>
            <person name="Jeon C.O."/>
        </authorList>
    </citation>
    <scope>NUCLEOTIDE SEQUENCE [LARGE SCALE GENOMIC DNA]</scope>
    <source>
        <strain evidence="12">Gri0909</strain>
    </source>
</reference>
<evidence type="ECO:0000256" key="8">
    <source>
        <dbReference type="ARBA" id="ARBA00026068"/>
    </source>
</evidence>
<keyword evidence="10" id="KW-0175">Coiled coil</keyword>
<feature type="coiled-coil region" evidence="10">
    <location>
        <begin position="63"/>
        <end position="119"/>
    </location>
</feature>
<evidence type="ECO:0000256" key="4">
    <source>
        <dbReference type="ARBA" id="ARBA00022618"/>
    </source>
</evidence>
<comment type="caution">
    <text evidence="11">The sequence shown here is derived from an EMBL/GenBank/DDBJ whole genome shotgun (WGS) entry which is preliminary data.</text>
</comment>
<evidence type="ECO:0000256" key="7">
    <source>
        <dbReference type="ARBA" id="ARBA00024910"/>
    </source>
</evidence>
<keyword evidence="12" id="KW-1185">Reference proteome</keyword>
<evidence type="ECO:0000313" key="12">
    <source>
        <dbReference type="Proteomes" id="UP000287447"/>
    </source>
</evidence>
<sequence>MAQVDIIVNGRNYSVACDDGQEEHLHRLAAYLDKRVGELSASMGQLGDARLLVMAGLLISDELSECFEQIKSLRAELDAVSEAGPAPTPAEPVQDDSDLEVLESLAERLETVAEKLADA</sequence>
<dbReference type="OrthoDB" id="9797575at2"/>
<dbReference type="InterPro" id="IPR007838">
    <property type="entry name" value="Cell_div_ZapA-like"/>
</dbReference>
<keyword evidence="3" id="KW-0963">Cytoplasm</keyword>
<proteinExistence type="predicted"/>
<dbReference type="Gene3D" id="3.30.160.880">
    <property type="entry name" value="Cell division protein ZapA protomer, N-terminal domain"/>
    <property type="match status" value="1"/>
</dbReference>
<dbReference type="GO" id="GO:0043093">
    <property type="term" value="P:FtsZ-dependent cytokinesis"/>
    <property type="evidence" value="ECO:0007669"/>
    <property type="project" value="TreeGrafter"/>
</dbReference>
<evidence type="ECO:0000256" key="9">
    <source>
        <dbReference type="ARBA" id="ARBA00033158"/>
    </source>
</evidence>